<evidence type="ECO:0000313" key="1">
    <source>
        <dbReference type="EMBL" id="MFD2115277.1"/>
    </source>
</evidence>
<organism evidence="1 2">
    <name type="scientific">Paenibacillus yanchengensis</name>
    <dbReference type="NCBI Taxonomy" id="2035833"/>
    <lineage>
        <taxon>Bacteria</taxon>
        <taxon>Bacillati</taxon>
        <taxon>Bacillota</taxon>
        <taxon>Bacilli</taxon>
        <taxon>Bacillales</taxon>
        <taxon>Paenibacillaceae</taxon>
        <taxon>Paenibacillus</taxon>
    </lineage>
</organism>
<protein>
    <submittedName>
        <fullName evidence="1">Uncharacterized protein</fullName>
    </submittedName>
</protein>
<gene>
    <name evidence="1" type="ORF">ACFSJH_05960</name>
</gene>
<proteinExistence type="predicted"/>
<accession>A0ABW4YI50</accession>
<name>A0ABW4YI50_9BACL</name>
<evidence type="ECO:0000313" key="2">
    <source>
        <dbReference type="Proteomes" id="UP001597362"/>
    </source>
</evidence>
<dbReference type="Proteomes" id="UP001597362">
    <property type="component" value="Unassembled WGS sequence"/>
</dbReference>
<sequence>MQSISNLVDVCNLLIDGKIGIKEFQSRLITVVLPDNFFELKKYLFQVDNELEEIVSCEGSL</sequence>
<keyword evidence="2" id="KW-1185">Reference proteome</keyword>
<dbReference type="EMBL" id="JBHUHO010000014">
    <property type="protein sequence ID" value="MFD2115277.1"/>
    <property type="molecule type" value="Genomic_DNA"/>
</dbReference>
<dbReference type="RefSeq" id="WP_377770307.1">
    <property type="nucleotide sequence ID" value="NZ_JBHUHO010000014.1"/>
</dbReference>
<reference evidence="2" key="1">
    <citation type="journal article" date="2019" name="Int. J. Syst. Evol. Microbiol.">
        <title>The Global Catalogue of Microorganisms (GCM) 10K type strain sequencing project: providing services to taxonomists for standard genome sequencing and annotation.</title>
        <authorList>
            <consortium name="The Broad Institute Genomics Platform"/>
            <consortium name="The Broad Institute Genome Sequencing Center for Infectious Disease"/>
            <person name="Wu L."/>
            <person name="Ma J."/>
        </authorList>
    </citation>
    <scope>NUCLEOTIDE SEQUENCE [LARGE SCALE GENOMIC DNA]</scope>
    <source>
        <strain evidence="2">GH52</strain>
    </source>
</reference>
<comment type="caution">
    <text evidence="1">The sequence shown here is derived from an EMBL/GenBank/DDBJ whole genome shotgun (WGS) entry which is preliminary data.</text>
</comment>